<accession>A0A9W6H761</accession>
<dbReference type="RefSeq" id="WP_271175581.1">
    <property type="nucleotide sequence ID" value="NZ_BAAAJO010000001.1"/>
</dbReference>
<organism evidence="2 3">
    <name type="scientific">Leifsonia poae</name>
    <dbReference type="NCBI Taxonomy" id="110933"/>
    <lineage>
        <taxon>Bacteria</taxon>
        <taxon>Bacillati</taxon>
        <taxon>Actinomycetota</taxon>
        <taxon>Actinomycetes</taxon>
        <taxon>Micrococcales</taxon>
        <taxon>Microbacteriaceae</taxon>
        <taxon>Leifsonia</taxon>
    </lineage>
</organism>
<evidence type="ECO:0000256" key="1">
    <source>
        <dbReference type="SAM" id="MobiDB-lite"/>
    </source>
</evidence>
<protein>
    <submittedName>
        <fullName evidence="2">Uncharacterized protein</fullName>
    </submittedName>
</protein>
<feature type="compositionally biased region" description="Acidic residues" evidence="1">
    <location>
        <begin position="45"/>
        <end position="55"/>
    </location>
</feature>
<dbReference type="Proteomes" id="UP001142372">
    <property type="component" value="Unassembled WGS sequence"/>
</dbReference>
<sequence length="62" mass="6730">MTERESIEYPDEAGYPDGSGFLDEGSASGDAQAPALDDVERFAMSDEEDDEDDHDIDPGEAF</sequence>
<reference evidence="2" key="1">
    <citation type="journal article" date="2014" name="Int. J. Syst. Evol. Microbiol.">
        <title>Complete genome sequence of Corynebacterium casei LMG S-19264T (=DSM 44701T), isolated from a smear-ripened cheese.</title>
        <authorList>
            <consortium name="US DOE Joint Genome Institute (JGI-PGF)"/>
            <person name="Walter F."/>
            <person name="Albersmeier A."/>
            <person name="Kalinowski J."/>
            <person name="Ruckert C."/>
        </authorList>
    </citation>
    <scope>NUCLEOTIDE SEQUENCE</scope>
    <source>
        <strain evidence="2">VKM Ac-1401</strain>
    </source>
</reference>
<evidence type="ECO:0000313" key="3">
    <source>
        <dbReference type="Proteomes" id="UP001142372"/>
    </source>
</evidence>
<feature type="region of interest" description="Disordered" evidence="1">
    <location>
        <begin position="1"/>
        <end position="62"/>
    </location>
</feature>
<keyword evidence="3" id="KW-1185">Reference proteome</keyword>
<evidence type="ECO:0000313" key="2">
    <source>
        <dbReference type="EMBL" id="GLJ74902.1"/>
    </source>
</evidence>
<reference evidence="2" key="2">
    <citation type="submission" date="2023-01" db="EMBL/GenBank/DDBJ databases">
        <authorList>
            <person name="Sun Q."/>
            <person name="Evtushenko L."/>
        </authorList>
    </citation>
    <scope>NUCLEOTIDE SEQUENCE</scope>
    <source>
        <strain evidence="2">VKM Ac-1401</strain>
    </source>
</reference>
<gene>
    <name evidence="2" type="ORF">GCM10017584_04750</name>
</gene>
<name>A0A9W6H761_9MICO</name>
<proteinExistence type="predicted"/>
<dbReference type="AlphaFoldDB" id="A0A9W6H761"/>
<dbReference type="EMBL" id="BSEN01000001">
    <property type="protein sequence ID" value="GLJ74902.1"/>
    <property type="molecule type" value="Genomic_DNA"/>
</dbReference>
<comment type="caution">
    <text evidence="2">The sequence shown here is derived from an EMBL/GenBank/DDBJ whole genome shotgun (WGS) entry which is preliminary data.</text>
</comment>